<sequence>MGSNPDDLFLYNPYYVEQSFPSIRRLRESLRYLRRYVPNIAPFGLLEDFDTIDRCLESLESAMIAGEEELIGQTYRVRPIEIFLRPDLENFLETVLRTQQERNRLARTIEAIDPVDINLGVVIQHYRVVLHQFLKRFMIIAENSVRHRVSGPLVSSAERIRILDEFYVAIIVSHLQCVDLCRTIRLNGPNITLEMAFEGYRRAAYYLVRFGYLFLIHIAQN</sequence>
<reference evidence="2" key="3">
    <citation type="submission" date="2022-06" db="UniProtKB">
        <authorList>
            <consortium name="EnsemblMetazoa"/>
        </authorList>
    </citation>
    <scope>IDENTIFICATION</scope>
</reference>
<keyword evidence="3" id="KW-1185">Reference proteome</keyword>
<name>A0A834RFK3_SARSC</name>
<accession>A0A834RFK3</accession>
<organism evidence="1">
    <name type="scientific">Sarcoptes scabiei</name>
    <name type="common">Itch mite</name>
    <name type="synonym">Acarus scabiei</name>
    <dbReference type="NCBI Taxonomy" id="52283"/>
    <lineage>
        <taxon>Eukaryota</taxon>
        <taxon>Metazoa</taxon>
        <taxon>Ecdysozoa</taxon>
        <taxon>Arthropoda</taxon>
        <taxon>Chelicerata</taxon>
        <taxon>Arachnida</taxon>
        <taxon>Acari</taxon>
        <taxon>Acariformes</taxon>
        <taxon>Sarcoptiformes</taxon>
        <taxon>Astigmata</taxon>
        <taxon>Psoroptidia</taxon>
        <taxon>Sarcoptoidea</taxon>
        <taxon>Sarcoptidae</taxon>
        <taxon>Sarcoptinae</taxon>
        <taxon>Sarcoptes</taxon>
    </lineage>
</organism>
<reference evidence="1" key="2">
    <citation type="submission" date="2020-01" db="EMBL/GenBank/DDBJ databases">
        <authorList>
            <person name="Korhonen P.K.K."/>
            <person name="Guangxu M.G."/>
            <person name="Wang T.W."/>
            <person name="Stroehlein A.J.S."/>
            <person name="Young N.D."/>
            <person name="Ang C.-S.A."/>
            <person name="Fernando D.W.F."/>
            <person name="Lu H.L."/>
            <person name="Taylor S.T."/>
            <person name="Ehtesham M.E.M."/>
            <person name="Najaraj S.H.N."/>
            <person name="Harsha G.H.G."/>
            <person name="Madugundu A.M."/>
            <person name="Renuse S.R."/>
            <person name="Holt D.H."/>
            <person name="Pandey A.P."/>
            <person name="Papenfuss A.P."/>
            <person name="Gasser R.B.G."/>
            <person name="Fischer K.F."/>
        </authorList>
    </citation>
    <scope>NUCLEOTIDE SEQUENCE</scope>
    <source>
        <strain evidence="1">SSS_KF_BRIS2020</strain>
    </source>
</reference>
<evidence type="ECO:0000313" key="3">
    <source>
        <dbReference type="Proteomes" id="UP000070412"/>
    </source>
</evidence>
<evidence type="ECO:0000313" key="2">
    <source>
        <dbReference type="EnsemblMetazoa" id="KAF7495768.1"/>
    </source>
</evidence>
<gene>
    <name evidence="1" type="ORF">SSS_6419</name>
</gene>
<dbReference type="Proteomes" id="UP000070412">
    <property type="component" value="Unassembled WGS sequence"/>
</dbReference>
<evidence type="ECO:0000313" key="1">
    <source>
        <dbReference type="EMBL" id="KAF7495768.1"/>
    </source>
</evidence>
<proteinExistence type="predicted"/>
<dbReference type="AlphaFoldDB" id="A0A834RFK3"/>
<reference evidence="3" key="1">
    <citation type="journal article" date="2020" name="PLoS Negl. Trop. Dis.">
        <title>High-quality nuclear genome for Sarcoptes scabiei-A critical resource for a neglected parasite.</title>
        <authorList>
            <person name="Korhonen P.K."/>
            <person name="Gasser R.B."/>
            <person name="Ma G."/>
            <person name="Wang T."/>
            <person name="Stroehlein A.J."/>
            <person name="Young N.D."/>
            <person name="Ang C.S."/>
            <person name="Fernando D.D."/>
            <person name="Lu H.C."/>
            <person name="Taylor S."/>
            <person name="Reynolds S.L."/>
            <person name="Mofiz E."/>
            <person name="Najaraj S.H."/>
            <person name="Gowda H."/>
            <person name="Madugundu A."/>
            <person name="Renuse S."/>
            <person name="Holt D."/>
            <person name="Pandey A."/>
            <person name="Papenfuss A.T."/>
            <person name="Fischer K."/>
        </authorList>
    </citation>
    <scope>NUCLEOTIDE SEQUENCE [LARGE SCALE GENOMIC DNA]</scope>
</reference>
<dbReference type="EMBL" id="WVUK01000045">
    <property type="protein sequence ID" value="KAF7495768.1"/>
    <property type="molecule type" value="Genomic_DNA"/>
</dbReference>
<protein>
    <submittedName>
        <fullName evidence="1 2">Uncharacterized protein</fullName>
    </submittedName>
</protein>
<dbReference type="EnsemblMetazoa" id="SSS_6419s_mrna">
    <property type="protein sequence ID" value="KAF7495768.1"/>
    <property type="gene ID" value="SSS_6419"/>
</dbReference>